<sequence length="147" mass="15937">MDLNWAISILYKIIGIGSGTFIVYLGYRLFVKGIYGDTGEIQLDWSDSKLMLKRAAPGSIFTIFGSIVLGVVIMSKASYSPNKDIGLSSLLYGSEESREKINSLLESESVTPEVKSVLSEVLKDLGGTPPSIVVNNPETNNPDIFEG</sequence>
<dbReference type="EMBL" id="VANI01000053">
    <property type="protein sequence ID" value="TLM72829.1"/>
    <property type="molecule type" value="Genomic_DNA"/>
</dbReference>
<accession>A0ABY2UCC7</accession>
<dbReference type="RefSeq" id="WP_138237387.1">
    <property type="nucleotide sequence ID" value="NZ_CP185860.1"/>
</dbReference>
<keyword evidence="1" id="KW-1133">Transmembrane helix</keyword>
<comment type="caution">
    <text evidence="2">The sequence shown here is derived from an EMBL/GenBank/DDBJ whole genome shotgun (WGS) entry which is preliminary data.</text>
</comment>
<keyword evidence="1" id="KW-0472">Membrane</keyword>
<proteinExistence type="predicted"/>
<evidence type="ECO:0000313" key="2">
    <source>
        <dbReference type="EMBL" id="TLM72829.1"/>
    </source>
</evidence>
<organism evidence="2 3">
    <name type="scientific">Microbulbifer harenosus</name>
    <dbReference type="NCBI Taxonomy" id="2576840"/>
    <lineage>
        <taxon>Bacteria</taxon>
        <taxon>Pseudomonadati</taxon>
        <taxon>Pseudomonadota</taxon>
        <taxon>Gammaproteobacteria</taxon>
        <taxon>Cellvibrionales</taxon>
        <taxon>Microbulbiferaceae</taxon>
        <taxon>Microbulbifer</taxon>
    </lineage>
</organism>
<name>A0ABY2UCC7_9GAMM</name>
<reference evidence="2 3" key="1">
    <citation type="submission" date="2019-05" db="EMBL/GenBank/DDBJ databases">
        <title>Microbulbifer harenosus sp. nov., an alginate-degrading bacterium isolated from coastal sand.</title>
        <authorList>
            <person name="Huang H."/>
            <person name="Mo K."/>
            <person name="Bao S."/>
        </authorList>
    </citation>
    <scope>NUCLEOTIDE SEQUENCE [LARGE SCALE GENOMIC DNA]</scope>
    <source>
        <strain evidence="2 3">HB161719</strain>
    </source>
</reference>
<gene>
    <name evidence="2" type="ORF">FDY93_19305</name>
</gene>
<feature type="transmembrane region" description="Helical" evidence="1">
    <location>
        <begin position="55"/>
        <end position="74"/>
    </location>
</feature>
<evidence type="ECO:0000313" key="3">
    <source>
        <dbReference type="Proteomes" id="UP000306791"/>
    </source>
</evidence>
<keyword evidence="1" id="KW-0812">Transmembrane</keyword>
<evidence type="ECO:0000256" key="1">
    <source>
        <dbReference type="SAM" id="Phobius"/>
    </source>
</evidence>
<keyword evidence="3" id="KW-1185">Reference proteome</keyword>
<feature type="transmembrane region" description="Helical" evidence="1">
    <location>
        <begin position="9"/>
        <end position="27"/>
    </location>
</feature>
<dbReference type="Proteomes" id="UP000306791">
    <property type="component" value="Unassembled WGS sequence"/>
</dbReference>
<protein>
    <submittedName>
        <fullName evidence="2">Uncharacterized protein</fullName>
    </submittedName>
</protein>